<proteinExistence type="predicted"/>
<accession>A0A939H3N8</accession>
<protein>
    <submittedName>
        <fullName evidence="1">Uncharacterized protein</fullName>
    </submittedName>
</protein>
<dbReference type="Proteomes" id="UP000664218">
    <property type="component" value="Unassembled WGS sequence"/>
</dbReference>
<keyword evidence="2" id="KW-1185">Reference proteome</keyword>
<evidence type="ECO:0000313" key="1">
    <source>
        <dbReference type="EMBL" id="MBO1263544.1"/>
    </source>
</evidence>
<reference evidence="1" key="1">
    <citation type="submission" date="2021-03" db="EMBL/GenBank/DDBJ databases">
        <title>Proteiniclasticum marinus sp. nov., isolated from tidal flat sediment.</title>
        <authorList>
            <person name="Namirimu T."/>
            <person name="Yang J.-A."/>
            <person name="Yang S.-H."/>
            <person name="Kim Y.-J."/>
            <person name="Kwon K.K."/>
        </authorList>
    </citation>
    <scope>NUCLEOTIDE SEQUENCE</scope>
    <source>
        <strain evidence="1">SCR006</strain>
    </source>
</reference>
<organism evidence="1 2">
    <name type="scientific">Proteiniclasticum aestuarii</name>
    <dbReference type="NCBI Taxonomy" id="2817862"/>
    <lineage>
        <taxon>Bacteria</taxon>
        <taxon>Bacillati</taxon>
        <taxon>Bacillota</taxon>
        <taxon>Clostridia</taxon>
        <taxon>Eubacteriales</taxon>
        <taxon>Clostridiaceae</taxon>
        <taxon>Proteiniclasticum</taxon>
    </lineage>
</organism>
<dbReference type="AlphaFoldDB" id="A0A939H3N8"/>
<evidence type="ECO:0000313" key="2">
    <source>
        <dbReference type="Proteomes" id="UP000664218"/>
    </source>
</evidence>
<comment type="caution">
    <text evidence="1">The sequence shown here is derived from an EMBL/GenBank/DDBJ whole genome shotgun (WGS) entry which is preliminary data.</text>
</comment>
<dbReference type="RefSeq" id="WP_207598063.1">
    <property type="nucleotide sequence ID" value="NZ_JAFNJU010000001.1"/>
</dbReference>
<sequence>MLGNNLKRKGFMNMFFTGALMVVMLCFLVLTEEAADMRYRSGELEEMLQFDYRVEAYYLLLETGSLTLTSERGYGSFTEYFIMDTYDEKRYIEITDREDHILIMGYFEGRERGHYEIWH</sequence>
<gene>
    <name evidence="1" type="ORF">J3A84_00630</name>
</gene>
<dbReference type="EMBL" id="JAFNJU010000001">
    <property type="protein sequence ID" value="MBO1263544.1"/>
    <property type="molecule type" value="Genomic_DNA"/>
</dbReference>
<name>A0A939H3N8_9CLOT</name>